<dbReference type="Pfam" id="PF00480">
    <property type="entry name" value="ROK"/>
    <property type="match status" value="1"/>
</dbReference>
<evidence type="ECO:0000256" key="3">
    <source>
        <dbReference type="ARBA" id="ARBA00022629"/>
    </source>
</evidence>
<keyword evidence="3" id="KW-0859">Xylose metabolism</keyword>
<dbReference type="InterPro" id="IPR036390">
    <property type="entry name" value="WH_DNA-bd_sf"/>
</dbReference>
<reference evidence="4 5" key="1">
    <citation type="submission" date="2020-08" db="EMBL/GenBank/DDBJ databases">
        <title>Cohnella phylogeny.</title>
        <authorList>
            <person name="Dunlap C."/>
        </authorList>
    </citation>
    <scope>NUCLEOTIDE SEQUENCE [LARGE SCALE GENOMIC DNA]</scope>
    <source>
        <strain evidence="4 5">CBP 2801</strain>
    </source>
</reference>
<dbReference type="PANTHER" id="PTHR18964">
    <property type="entry name" value="ROK (REPRESSOR, ORF, KINASE) FAMILY"/>
    <property type="match status" value="1"/>
</dbReference>
<dbReference type="RefSeq" id="WP_185128595.1">
    <property type="nucleotide sequence ID" value="NZ_JACJVO010000009.1"/>
</dbReference>
<comment type="similarity">
    <text evidence="2">Belongs to the ROK (NagC/XylR) family.</text>
</comment>
<protein>
    <submittedName>
        <fullName evidence="4">ROK family protein</fullName>
    </submittedName>
</protein>
<dbReference type="SUPFAM" id="SSF53067">
    <property type="entry name" value="Actin-like ATPase domain"/>
    <property type="match status" value="1"/>
</dbReference>
<proteinExistence type="inferred from homology"/>
<evidence type="ECO:0000256" key="1">
    <source>
        <dbReference type="ARBA" id="ARBA00002486"/>
    </source>
</evidence>
<dbReference type="Proteomes" id="UP000564644">
    <property type="component" value="Unassembled WGS sequence"/>
</dbReference>
<organism evidence="4 5">
    <name type="scientific">Cohnella zeiphila</name>
    <dbReference type="NCBI Taxonomy" id="2761120"/>
    <lineage>
        <taxon>Bacteria</taxon>
        <taxon>Bacillati</taxon>
        <taxon>Bacillota</taxon>
        <taxon>Bacilli</taxon>
        <taxon>Bacillales</taxon>
        <taxon>Paenibacillaceae</taxon>
        <taxon>Cohnella</taxon>
    </lineage>
</organism>
<accession>A0A7X0VUG8</accession>
<name>A0A7X0VUG8_9BACL</name>
<gene>
    <name evidence="4" type="ORF">H7C18_08500</name>
</gene>
<dbReference type="Gene3D" id="3.30.420.40">
    <property type="match status" value="2"/>
</dbReference>
<keyword evidence="5" id="KW-1185">Reference proteome</keyword>
<dbReference type="AlphaFoldDB" id="A0A7X0VUG8"/>
<dbReference type="Gene3D" id="1.10.10.10">
    <property type="entry name" value="Winged helix-like DNA-binding domain superfamily/Winged helix DNA-binding domain"/>
    <property type="match status" value="1"/>
</dbReference>
<comment type="caution">
    <text evidence="4">The sequence shown here is derived from an EMBL/GenBank/DDBJ whole genome shotgun (WGS) entry which is preliminary data.</text>
</comment>
<comment type="function">
    <text evidence="1">Transcriptional repressor of xylose-utilizing enzymes.</text>
</comment>
<evidence type="ECO:0000313" key="5">
    <source>
        <dbReference type="Proteomes" id="UP000564644"/>
    </source>
</evidence>
<evidence type="ECO:0000313" key="4">
    <source>
        <dbReference type="EMBL" id="MBB6730941.1"/>
    </source>
</evidence>
<dbReference type="InterPro" id="IPR000600">
    <property type="entry name" value="ROK"/>
</dbReference>
<dbReference type="GO" id="GO:0042732">
    <property type="term" value="P:D-xylose metabolic process"/>
    <property type="evidence" value="ECO:0007669"/>
    <property type="project" value="UniProtKB-KW"/>
</dbReference>
<evidence type="ECO:0000256" key="2">
    <source>
        <dbReference type="ARBA" id="ARBA00006479"/>
    </source>
</evidence>
<dbReference type="SUPFAM" id="SSF46785">
    <property type="entry name" value="Winged helix' DNA-binding domain"/>
    <property type="match status" value="1"/>
</dbReference>
<dbReference type="InterPro" id="IPR043129">
    <property type="entry name" value="ATPase_NBD"/>
</dbReference>
<sequence length="398" mass="43523">MKPLEQRIAGTKPKDVFRQIYLHGTVSRQQLNEEGPLTASTLTRTLDELAEGGWIREVGFGESSGGRRPILYEVQPRSGLLLGLDISRTGARLVLCDMQLRPLHTRTWPMDRELTPERLIGRVEACVNEWIGKTCSRDELLGLGVGAVGPLQAAEGIILDPLHFPAPGWGNVPIARLLEERLELPVLMDNGANAAIWGEYLTSEQKYAHLLYVNAGIGLRSASISNGQVIYGAADMEGSVGQMIIQTDGWPPRDPGGNYGSWESYASIYALERRAAAAVRMGRETSLAGRSEQGEVSFGILLEEAAKDDPVARELLQECATYFGIGLANLINILHPEKVVLGGPLVTGHPSFFRIATQVATRKTYHYPQYVPIFGTSKREDEAIAVGAAALLLRKLWS</sequence>
<keyword evidence="3" id="KW-0119">Carbohydrate metabolism</keyword>
<dbReference type="EMBL" id="JACJVO010000009">
    <property type="protein sequence ID" value="MBB6730941.1"/>
    <property type="molecule type" value="Genomic_DNA"/>
</dbReference>
<dbReference type="InterPro" id="IPR036388">
    <property type="entry name" value="WH-like_DNA-bd_sf"/>
</dbReference>
<dbReference type="PANTHER" id="PTHR18964:SF149">
    <property type="entry name" value="BIFUNCTIONAL UDP-N-ACETYLGLUCOSAMINE 2-EPIMERASE_N-ACETYLMANNOSAMINE KINASE"/>
    <property type="match status" value="1"/>
</dbReference>